<keyword evidence="2" id="KW-1185">Reference proteome</keyword>
<accession>A0ABX8V7Y0</accession>
<evidence type="ECO:0000313" key="1">
    <source>
        <dbReference type="EMBL" id="QYJ67318.1"/>
    </source>
</evidence>
<reference evidence="1 2" key="1">
    <citation type="submission" date="2021-07" db="EMBL/GenBank/DDBJ databases">
        <title>Flavobacterium WSW3-B6 sp.nov, isolated from seaweed.</title>
        <authorList>
            <person name="Muhammad N."/>
            <person name="Ho H."/>
            <person name="Lee Y.-J."/>
            <person name="Nguyen T."/>
            <person name="Ho J."/>
            <person name="Kim S.-G."/>
        </authorList>
    </citation>
    <scope>NUCLEOTIDE SEQUENCE [LARGE SCALE GENOMIC DNA]</scope>
    <source>
        <strain evidence="1 2">WSW3-B6</strain>
    </source>
</reference>
<dbReference type="RefSeq" id="WP_220639663.1">
    <property type="nucleotide sequence ID" value="NZ_CP080429.1"/>
</dbReference>
<proteinExistence type="predicted"/>
<organism evidence="1 2">
    <name type="scientific">Flavobacterium litorale</name>
    <dbReference type="NCBI Taxonomy" id="2856519"/>
    <lineage>
        <taxon>Bacteria</taxon>
        <taxon>Pseudomonadati</taxon>
        <taxon>Bacteroidota</taxon>
        <taxon>Flavobacteriia</taxon>
        <taxon>Flavobacteriales</taxon>
        <taxon>Flavobacteriaceae</taxon>
        <taxon>Flavobacterium</taxon>
    </lineage>
</organism>
<dbReference type="EMBL" id="CP080429">
    <property type="protein sequence ID" value="QYJ67318.1"/>
    <property type="molecule type" value="Genomic_DNA"/>
</dbReference>
<sequence length="127" mass="13975">MKIKLLTLFLTIVLVGCASKTSHNRASKVAADYGYSEDNPIKVGGVSNGPSNERKYLHSLTGLNGEPVYFKRLGSCCPFKSEKAALGGGMLDLYEVKIQGDTVTKKLYLNMYDKDKLYAPKGFLMKD</sequence>
<protein>
    <submittedName>
        <fullName evidence="1">2-dehydro-3-deoxyphosphooctonate aldolase</fullName>
    </submittedName>
</protein>
<evidence type="ECO:0000313" key="2">
    <source>
        <dbReference type="Proteomes" id="UP000825381"/>
    </source>
</evidence>
<dbReference type="Proteomes" id="UP000825381">
    <property type="component" value="Chromosome"/>
</dbReference>
<dbReference type="PROSITE" id="PS51257">
    <property type="entry name" value="PROKAR_LIPOPROTEIN"/>
    <property type="match status" value="1"/>
</dbReference>
<gene>
    <name evidence="1" type="ORF">K1I41_06995</name>
</gene>
<name>A0ABX8V7Y0_9FLAO</name>